<gene>
    <name evidence="2" type="ORF">PSRA_0164</name>
</gene>
<name>A0A261F2K7_9BIFI</name>
<dbReference type="PANTHER" id="PTHR38446:SF1">
    <property type="entry name" value="BLL0914 PROTEIN"/>
    <property type="match status" value="1"/>
</dbReference>
<evidence type="ECO:0000313" key="2">
    <source>
        <dbReference type="EMBL" id="OZG53357.1"/>
    </source>
</evidence>
<reference evidence="2 3" key="1">
    <citation type="journal article" date="2017" name="BMC Genomics">
        <title>Comparative genomic and phylogenomic analyses of the Bifidobacteriaceae family.</title>
        <authorList>
            <person name="Lugli G.A."/>
            <person name="Milani C."/>
            <person name="Turroni F."/>
            <person name="Duranti S."/>
            <person name="Mancabelli L."/>
            <person name="Mangifesta M."/>
            <person name="Ferrario C."/>
            <person name="Modesto M."/>
            <person name="Mattarelli P."/>
            <person name="Jiri K."/>
            <person name="van Sinderen D."/>
            <person name="Ventura M."/>
        </authorList>
    </citation>
    <scope>NUCLEOTIDE SEQUENCE [LARGE SCALE GENOMIC DNA]</scope>
    <source>
        <strain evidence="2 3">DSM 24742</strain>
    </source>
</reference>
<dbReference type="OrthoDB" id="9803832at2"/>
<evidence type="ECO:0000313" key="3">
    <source>
        <dbReference type="Proteomes" id="UP000216725"/>
    </source>
</evidence>
<feature type="transmembrane region" description="Helical" evidence="1">
    <location>
        <begin position="56"/>
        <end position="73"/>
    </location>
</feature>
<protein>
    <recommendedName>
        <fullName evidence="4">Epimerase</fullName>
    </recommendedName>
</protein>
<evidence type="ECO:0008006" key="4">
    <source>
        <dbReference type="Google" id="ProtNLM"/>
    </source>
</evidence>
<comment type="caution">
    <text evidence="2">The sequence shown here is derived from an EMBL/GenBank/DDBJ whole genome shotgun (WGS) entry which is preliminary data.</text>
</comment>
<dbReference type="Pfam" id="PF06993">
    <property type="entry name" value="DUF1304"/>
    <property type="match status" value="1"/>
</dbReference>
<organism evidence="2 3">
    <name type="scientific">Pseudoscardovia radai</name>
    <dbReference type="NCBI Taxonomy" id="987066"/>
    <lineage>
        <taxon>Bacteria</taxon>
        <taxon>Bacillati</taxon>
        <taxon>Actinomycetota</taxon>
        <taxon>Actinomycetes</taxon>
        <taxon>Bifidobacteriales</taxon>
        <taxon>Bifidobacteriaceae</taxon>
        <taxon>Pseudoscardovia</taxon>
    </lineage>
</organism>
<feature type="transmembrane region" description="Helical" evidence="1">
    <location>
        <begin position="101"/>
        <end position="118"/>
    </location>
</feature>
<keyword evidence="1" id="KW-0472">Membrane</keyword>
<evidence type="ECO:0000256" key="1">
    <source>
        <dbReference type="SAM" id="Phobius"/>
    </source>
</evidence>
<keyword evidence="1" id="KW-1133">Transmembrane helix</keyword>
<dbReference type="AlphaFoldDB" id="A0A261F2K7"/>
<dbReference type="RefSeq" id="WP_094659962.1">
    <property type="nucleotide sequence ID" value="NZ_JBKZBR010000002.1"/>
</dbReference>
<accession>A0A261F2K7</accession>
<keyword evidence="1" id="KW-0812">Transmembrane</keyword>
<feature type="transmembrane region" description="Helical" evidence="1">
    <location>
        <begin position="78"/>
        <end position="95"/>
    </location>
</feature>
<proteinExistence type="predicted"/>
<dbReference type="Proteomes" id="UP000216725">
    <property type="component" value="Unassembled WGS sequence"/>
</dbReference>
<sequence length="119" mass="12728">MSIATQVLAVLVALEFLFIFYLETIATTSARTAKVFGMTQEELARPSVSTLFKNQGVYNALIAVLVLIAVFAFHSTPALVCLMGYIVLVAAYGSFTSNPKIILMQGGLPIVTLIVALVS</sequence>
<keyword evidence="3" id="KW-1185">Reference proteome</keyword>
<dbReference type="InterPro" id="IPR009732">
    <property type="entry name" value="DUF1304"/>
</dbReference>
<dbReference type="PANTHER" id="PTHR38446">
    <property type="entry name" value="BLL0914 PROTEIN"/>
    <property type="match status" value="1"/>
</dbReference>
<dbReference type="EMBL" id="MWWR01000002">
    <property type="protein sequence ID" value="OZG53357.1"/>
    <property type="molecule type" value="Genomic_DNA"/>
</dbReference>